<accession>A0AA37WS31</accession>
<dbReference type="EMBL" id="BSPL01000017">
    <property type="protein sequence ID" value="GLS70824.1"/>
    <property type="molecule type" value="Genomic_DNA"/>
</dbReference>
<dbReference type="InterPro" id="IPR052194">
    <property type="entry name" value="MESH1"/>
</dbReference>
<dbReference type="Proteomes" id="UP001157440">
    <property type="component" value="Unassembled WGS sequence"/>
</dbReference>
<reference evidence="2" key="1">
    <citation type="journal article" date="2019" name="Int. J. Syst. Evol. Microbiol.">
        <title>The Global Catalogue of Microorganisms (GCM) 10K type strain sequencing project: providing services to taxonomists for standard genome sequencing and annotation.</title>
        <authorList>
            <consortium name="The Broad Institute Genomics Platform"/>
            <consortium name="The Broad Institute Genome Sequencing Center for Infectious Disease"/>
            <person name="Wu L."/>
            <person name="Ma J."/>
        </authorList>
    </citation>
    <scope>NUCLEOTIDE SEQUENCE [LARGE SCALE GENOMIC DNA]</scope>
    <source>
        <strain evidence="2">NBRC 103632</strain>
    </source>
</reference>
<dbReference type="SUPFAM" id="SSF109604">
    <property type="entry name" value="HD-domain/PDEase-like"/>
    <property type="match status" value="1"/>
</dbReference>
<name>A0AA37WS31_9HYPH</name>
<dbReference type="PANTHER" id="PTHR46246:SF1">
    <property type="entry name" value="GUANOSINE-3',5'-BIS(DIPHOSPHATE) 3'-PYROPHOSPHOHYDROLASE MESH1"/>
    <property type="match status" value="1"/>
</dbReference>
<protein>
    <recommendedName>
        <fullName evidence="3">Phosphohydrolase</fullName>
    </recommendedName>
</protein>
<evidence type="ECO:0000313" key="2">
    <source>
        <dbReference type="Proteomes" id="UP001157440"/>
    </source>
</evidence>
<proteinExistence type="predicted"/>
<evidence type="ECO:0008006" key="3">
    <source>
        <dbReference type="Google" id="ProtNLM"/>
    </source>
</evidence>
<dbReference type="Gene3D" id="1.10.3210.10">
    <property type="entry name" value="Hypothetical protein af1432"/>
    <property type="match status" value="1"/>
</dbReference>
<organism evidence="1 2">
    <name type="scientific">Methylobacterium tardum</name>
    <dbReference type="NCBI Taxonomy" id="374432"/>
    <lineage>
        <taxon>Bacteria</taxon>
        <taxon>Pseudomonadati</taxon>
        <taxon>Pseudomonadota</taxon>
        <taxon>Alphaproteobacteria</taxon>
        <taxon>Hyphomicrobiales</taxon>
        <taxon>Methylobacteriaceae</taxon>
        <taxon>Methylobacterium</taxon>
    </lineage>
</organism>
<dbReference type="PANTHER" id="PTHR46246">
    <property type="entry name" value="GUANOSINE-3',5'-BIS(DIPHOSPHATE) 3'-PYROPHOSPHOHYDROLASE MESH1"/>
    <property type="match status" value="1"/>
</dbReference>
<sequence>MLAHPVEGSVPTIFDAHTFALTAHAGQLDKGGEPCMRHLERVANAALARAGHARLVDGLDIDPMRVMQAALLHDVLEDTPRTPADLRAAGFGPDVIRTVLILTKPQARVAYSERIASLIEAGDFAAILVKMSDTEDNLCPSRIPPNATFLRERYATAFARLKEAATAAGYTGR</sequence>
<keyword evidence="2" id="KW-1185">Reference proteome</keyword>
<comment type="caution">
    <text evidence="1">The sequence shown here is derived from an EMBL/GenBank/DDBJ whole genome shotgun (WGS) entry which is preliminary data.</text>
</comment>
<evidence type="ECO:0000313" key="1">
    <source>
        <dbReference type="EMBL" id="GLS70824.1"/>
    </source>
</evidence>
<dbReference type="AlphaFoldDB" id="A0AA37WS31"/>
<dbReference type="GO" id="GO:0008893">
    <property type="term" value="F:guanosine-3',5'-bis(diphosphate) 3'-diphosphatase activity"/>
    <property type="evidence" value="ECO:0007669"/>
    <property type="project" value="TreeGrafter"/>
</dbReference>
<gene>
    <name evidence="1" type="ORF">GCM10007890_28370</name>
</gene>